<evidence type="ECO:0000313" key="2">
    <source>
        <dbReference type="Proteomes" id="UP000789525"/>
    </source>
</evidence>
<gene>
    <name evidence="1" type="ORF">ACOLOM_LOCUS1359</name>
</gene>
<dbReference type="Proteomes" id="UP000789525">
    <property type="component" value="Unassembled WGS sequence"/>
</dbReference>
<reference evidence="1" key="1">
    <citation type="submission" date="2021-06" db="EMBL/GenBank/DDBJ databases">
        <authorList>
            <person name="Kallberg Y."/>
            <person name="Tangrot J."/>
            <person name="Rosling A."/>
        </authorList>
    </citation>
    <scope>NUCLEOTIDE SEQUENCE</scope>
    <source>
        <strain evidence="1">CL356</strain>
    </source>
</reference>
<dbReference type="EMBL" id="CAJVPT010001573">
    <property type="protein sequence ID" value="CAG8465526.1"/>
    <property type="molecule type" value="Genomic_DNA"/>
</dbReference>
<sequence length="357" mass="40326">MATTDATTSTPSRPCIFINHLGESSSKLPSDNNPPLIIPPFPPTIDPRDLITLLPDGRVPTRAPNAFIIYRKAFIDAVRDSGNYLPMTVVSLMASKSWEQASDVVKEEYKRLAKKAFDYRNEICPKSQRRRKREKWNVVSFNQFSSGRNNRSGKSTKSRSLPTSRISPTNIEPRPSTIPEISDNVNSQQTSFDFYNFTAGSTENLHNNLPSLAPSIPSSGSNSIVSSPDLNEIDTNVFLQTDDPHTITLEEEQPLVVWPEFKYSSNAAYNRSESVLMNYNQPYQPYDDHMNGDLFYSILSNESRDESIPFSFDLLDNAAAFSNNFTNFEPFDVINTWNDNLCTTSYIEALSSPIYYF</sequence>
<name>A0ACA9KCM9_9GLOM</name>
<protein>
    <submittedName>
        <fullName evidence="1">6083_t:CDS:1</fullName>
    </submittedName>
</protein>
<comment type="caution">
    <text evidence="1">The sequence shown here is derived from an EMBL/GenBank/DDBJ whole genome shotgun (WGS) entry which is preliminary data.</text>
</comment>
<accession>A0ACA9KCM9</accession>
<organism evidence="1 2">
    <name type="scientific">Acaulospora colombiana</name>
    <dbReference type="NCBI Taxonomy" id="27376"/>
    <lineage>
        <taxon>Eukaryota</taxon>
        <taxon>Fungi</taxon>
        <taxon>Fungi incertae sedis</taxon>
        <taxon>Mucoromycota</taxon>
        <taxon>Glomeromycotina</taxon>
        <taxon>Glomeromycetes</taxon>
        <taxon>Diversisporales</taxon>
        <taxon>Acaulosporaceae</taxon>
        <taxon>Acaulospora</taxon>
    </lineage>
</organism>
<evidence type="ECO:0000313" key="1">
    <source>
        <dbReference type="EMBL" id="CAG8465526.1"/>
    </source>
</evidence>
<keyword evidence="2" id="KW-1185">Reference proteome</keyword>
<proteinExistence type="predicted"/>